<dbReference type="Proteomes" id="UP000838878">
    <property type="component" value="Chromosome 2"/>
</dbReference>
<feature type="region of interest" description="Disordered" evidence="1">
    <location>
        <begin position="1"/>
        <end position="187"/>
    </location>
</feature>
<evidence type="ECO:0000313" key="2">
    <source>
        <dbReference type="EMBL" id="CAH0721670.1"/>
    </source>
</evidence>
<sequence>MMERAGRRAKAGSLSGLSGGLPGAPAVRRQRSLEWAGDRYSSSDEDRPQKAPQLDDRVFASLLAQATQQFDSEQRRMYGSENREDRPCYISSPQRQASPFPLESTNRRFYRKNRNSKDEEIFSGDAGGGTLSRRNRRPDDFSHETNNRNNRMCHVNGPSSAGQSERECDSPPEPAPPEVPPRGPSLHVTLRHRPAPDQPSDSDRLFLSEVQVRNFALRIRNERRELLNLICARTRRRMRRFDVAYPLPPAPGPAEIAHTFRETLTLI</sequence>
<feature type="non-terminal residue" evidence="2">
    <location>
        <position position="267"/>
    </location>
</feature>
<dbReference type="EMBL" id="OV170222">
    <property type="protein sequence ID" value="CAH0721670.1"/>
    <property type="molecule type" value="Genomic_DNA"/>
</dbReference>
<gene>
    <name evidence="2" type="ORF">BINO364_LOCUS7739</name>
</gene>
<proteinExistence type="predicted"/>
<feature type="compositionally biased region" description="Pro residues" evidence="1">
    <location>
        <begin position="171"/>
        <end position="183"/>
    </location>
</feature>
<feature type="compositionally biased region" description="Basic and acidic residues" evidence="1">
    <location>
        <begin position="72"/>
        <end position="87"/>
    </location>
</feature>
<protein>
    <submittedName>
        <fullName evidence="2">Uncharacterized protein</fullName>
    </submittedName>
</protein>
<evidence type="ECO:0000313" key="3">
    <source>
        <dbReference type="Proteomes" id="UP000838878"/>
    </source>
</evidence>
<keyword evidence="3" id="KW-1185">Reference proteome</keyword>
<feature type="compositionally biased region" description="Basic and acidic residues" evidence="1">
    <location>
        <begin position="137"/>
        <end position="146"/>
    </location>
</feature>
<evidence type="ECO:0000256" key="1">
    <source>
        <dbReference type="SAM" id="MobiDB-lite"/>
    </source>
</evidence>
<accession>A0A8J9V7Y7</accession>
<dbReference type="AlphaFoldDB" id="A0A8J9V7Y7"/>
<feature type="compositionally biased region" description="Basic and acidic residues" evidence="1">
    <location>
        <begin position="41"/>
        <end position="58"/>
    </location>
</feature>
<dbReference type="OrthoDB" id="6819506at2759"/>
<name>A0A8J9V7Y7_9NEOP</name>
<organism evidence="2 3">
    <name type="scientific">Brenthis ino</name>
    <name type="common">lesser marbled fritillary</name>
    <dbReference type="NCBI Taxonomy" id="405034"/>
    <lineage>
        <taxon>Eukaryota</taxon>
        <taxon>Metazoa</taxon>
        <taxon>Ecdysozoa</taxon>
        <taxon>Arthropoda</taxon>
        <taxon>Hexapoda</taxon>
        <taxon>Insecta</taxon>
        <taxon>Pterygota</taxon>
        <taxon>Neoptera</taxon>
        <taxon>Endopterygota</taxon>
        <taxon>Lepidoptera</taxon>
        <taxon>Glossata</taxon>
        <taxon>Ditrysia</taxon>
        <taxon>Papilionoidea</taxon>
        <taxon>Nymphalidae</taxon>
        <taxon>Heliconiinae</taxon>
        <taxon>Argynnini</taxon>
        <taxon>Brenthis</taxon>
    </lineage>
</organism>
<reference evidence="2" key="1">
    <citation type="submission" date="2021-12" db="EMBL/GenBank/DDBJ databases">
        <authorList>
            <person name="Martin H S."/>
        </authorList>
    </citation>
    <scope>NUCLEOTIDE SEQUENCE</scope>
</reference>